<sequence>MWAQLVVLNVVPREFQELDLIRAHLVHPSVALGHTAASHNGLSQLLVRTLSTICPTVSVPRSNQKR</sequence>
<comment type="caution">
    <text evidence="1">The sequence shown here is derived from an EMBL/GenBank/DDBJ whole genome shotgun (WGS) entry which is preliminary data.</text>
</comment>
<dbReference type="EMBL" id="JASDAP010000008">
    <property type="protein sequence ID" value="KAK1897942.1"/>
    <property type="molecule type" value="Genomic_DNA"/>
</dbReference>
<organism evidence="1 2">
    <name type="scientific">Dissostichus eleginoides</name>
    <name type="common">Patagonian toothfish</name>
    <name type="synonym">Dissostichus amissus</name>
    <dbReference type="NCBI Taxonomy" id="100907"/>
    <lineage>
        <taxon>Eukaryota</taxon>
        <taxon>Metazoa</taxon>
        <taxon>Chordata</taxon>
        <taxon>Craniata</taxon>
        <taxon>Vertebrata</taxon>
        <taxon>Euteleostomi</taxon>
        <taxon>Actinopterygii</taxon>
        <taxon>Neopterygii</taxon>
        <taxon>Teleostei</taxon>
        <taxon>Neoteleostei</taxon>
        <taxon>Acanthomorphata</taxon>
        <taxon>Eupercaria</taxon>
        <taxon>Perciformes</taxon>
        <taxon>Notothenioidei</taxon>
        <taxon>Nototheniidae</taxon>
        <taxon>Dissostichus</taxon>
    </lineage>
</organism>
<reference evidence="1" key="1">
    <citation type="submission" date="2023-04" db="EMBL/GenBank/DDBJ databases">
        <title>Chromosome-level genome of Chaenocephalus aceratus.</title>
        <authorList>
            <person name="Park H."/>
        </authorList>
    </citation>
    <scope>NUCLEOTIDE SEQUENCE</scope>
    <source>
        <strain evidence="1">DE</strain>
        <tissue evidence="1">Muscle</tissue>
    </source>
</reference>
<protein>
    <submittedName>
        <fullName evidence="1">Argininosuccinate synthase chloroplastic</fullName>
    </submittedName>
</protein>
<evidence type="ECO:0000313" key="1">
    <source>
        <dbReference type="EMBL" id="KAK1897942.1"/>
    </source>
</evidence>
<evidence type="ECO:0000313" key="2">
    <source>
        <dbReference type="Proteomes" id="UP001228049"/>
    </source>
</evidence>
<accession>A0AAD9C8N8</accession>
<gene>
    <name evidence="1" type="ORF">KUDE01_017470</name>
</gene>
<dbReference type="AlphaFoldDB" id="A0AAD9C8N8"/>
<name>A0AAD9C8N8_DISEL</name>
<dbReference type="Proteomes" id="UP001228049">
    <property type="component" value="Unassembled WGS sequence"/>
</dbReference>
<keyword evidence="2" id="KW-1185">Reference proteome</keyword>
<proteinExistence type="predicted"/>